<dbReference type="EMBL" id="GDKF01007634">
    <property type="protein sequence ID" value="JAT70988.1"/>
    <property type="molecule type" value="Transcribed_RNA"/>
</dbReference>
<dbReference type="AlphaFoldDB" id="A0A1D1ZVL2"/>
<dbReference type="InterPro" id="IPR043128">
    <property type="entry name" value="Rev_trsase/Diguanyl_cyclase"/>
</dbReference>
<sequence length="307" mass="34153">MFDFFEILTASSSELLSLFSPFCLAAPQQASAGGAHSVRASSSDPVLRRPKLPSDTNPILTVRYTLPDPLTLFQSSHRHRPVLPTTLHLPIPHRPPSDWPTAFGSCYEGLPPHIHGRILVTSHYQGAWVSVAHCIRAHIHHRWTSSAPLATPAPSFIHHPSLRRRMCTRWPSEPISGTLECMTMPFGHLNAPATFQALINFLFRALLNRFALVHLNGVLAHSQTLDDHHLHLRHVLQTSDSTHLHAEPVMCKFTRARLKFHENVLDSRGIFTAPSKVKDAIKELLAGAVKIALGWLHVEVGDGKNPE</sequence>
<dbReference type="Gene3D" id="3.30.70.270">
    <property type="match status" value="1"/>
</dbReference>
<feature type="non-terminal residue" evidence="1">
    <location>
        <position position="307"/>
    </location>
</feature>
<evidence type="ECO:0000313" key="1">
    <source>
        <dbReference type="EMBL" id="JAT70988.1"/>
    </source>
</evidence>
<dbReference type="InterPro" id="IPR053134">
    <property type="entry name" value="RNA-dir_DNA_polymerase"/>
</dbReference>
<organism evidence="1">
    <name type="scientific">Auxenochlorella protothecoides</name>
    <name type="common">Green microalga</name>
    <name type="synonym">Chlorella protothecoides</name>
    <dbReference type="NCBI Taxonomy" id="3075"/>
    <lineage>
        <taxon>Eukaryota</taxon>
        <taxon>Viridiplantae</taxon>
        <taxon>Chlorophyta</taxon>
        <taxon>core chlorophytes</taxon>
        <taxon>Trebouxiophyceae</taxon>
        <taxon>Chlorellales</taxon>
        <taxon>Chlorellaceae</taxon>
        <taxon>Auxenochlorella</taxon>
    </lineage>
</organism>
<gene>
    <name evidence="1" type="ORF">g.12635</name>
</gene>
<proteinExistence type="predicted"/>
<evidence type="ECO:0008006" key="2">
    <source>
        <dbReference type="Google" id="ProtNLM"/>
    </source>
</evidence>
<reference evidence="1" key="1">
    <citation type="submission" date="2015-08" db="EMBL/GenBank/DDBJ databases">
        <authorList>
            <person name="Babu N.S."/>
            <person name="Beckwith C.J."/>
            <person name="Beseler K.G."/>
            <person name="Brison A."/>
            <person name="Carone J.V."/>
            <person name="Caskin T.P."/>
            <person name="Diamond M."/>
            <person name="Durham M.E."/>
            <person name="Foxe J.M."/>
            <person name="Go M."/>
            <person name="Henderson B.A."/>
            <person name="Jones I.B."/>
            <person name="McGettigan J.A."/>
            <person name="Micheletti S.J."/>
            <person name="Nasrallah M.E."/>
            <person name="Ortiz D."/>
            <person name="Piller C.R."/>
            <person name="Privatt S.R."/>
            <person name="Schneider S.L."/>
            <person name="Sharp S."/>
            <person name="Smith T.C."/>
            <person name="Stanton J.D."/>
            <person name="Ullery H.E."/>
            <person name="Wilson R.J."/>
            <person name="Serrano M.G."/>
            <person name="Buck G."/>
            <person name="Lee V."/>
            <person name="Wang Y."/>
            <person name="Carvalho R."/>
            <person name="Voegtly L."/>
            <person name="Shi R."/>
            <person name="Duckworth R."/>
            <person name="Johnson A."/>
            <person name="Loviza R."/>
            <person name="Walstead R."/>
            <person name="Shah Z."/>
            <person name="Kiflezghi M."/>
            <person name="Wade K."/>
            <person name="Ball S.L."/>
            <person name="Bradley K.W."/>
            <person name="Asai D.J."/>
            <person name="Bowman C.A."/>
            <person name="Russell D.A."/>
            <person name="Pope W.H."/>
            <person name="Jacobs-Sera D."/>
            <person name="Hendrix R.W."/>
            <person name="Hatfull G.F."/>
        </authorList>
    </citation>
    <scope>NUCLEOTIDE SEQUENCE</scope>
</reference>
<name>A0A1D1ZVL2_AUXPR</name>
<dbReference type="PANTHER" id="PTHR24559:SF450">
    <property type="entry name" value="RNA-DIRECTED DNA POLYMERASE HOMOLOG"/>
    <property type="match status" value="1"/>
</dbReference>
<dbReference type="SUPFAM" id="SSF56672">
    <property type="entry name" value="DNA/RNA polymerases"/>
    <property type="match status" value="1"/>
</dbReference>
<accession>A0A1D1ZVL2</accession>
<dbReference type="InterPro" id="IPR043502">
    <property type="entry name" value="DNA/RNA_pol_sf"/>
</dbReference>
<protein>
    <recommendedName>
        <fullName evidence="2">Reverse transcriptase domain-containing protein</fullName>
    </recommendedName>
</protein>
<dbReference type="PANTHER" id="PTHR24559">
    <property type="entry name" value="TRANSPOSON TY3-I GAG-POL POLYPROTEIN"/>
    <property type="match status" value="1"/>
</dbReference>